<feature type="signal peptide" evidence="7">
    <location>
        <begin position="1"/>
        <end position="18"/>
    </location>
</feature>
<dbReference type="GO" id="GO:0016020">
    <property type="term" value="C:membrane"/>
    <property type="evidence" value="ECO:0007669"/>
    <property type="project" value="UniProtKB-SubCell"/>
</dbReference>
<dbReference type="PANTHER" id="PTHR40855">
    <property type="entry name" value="DIOX_N DOMAIN-CONTAINING PROTEIN"/>
    <property type="match status" value="1"/>
</dbReference>
<evidence type="ECO:0000256" key="7">
    <source>
        <dbReference type="SAM" id="SignalP"/>
    </source>
</evidence>
<feature type="compositionally biased region" description="Polar residues" evidence="5">
    <location>
        <begin position="587"/>
        <end position="600"/>
    </location>
</feature>
<comment type="caution">
    <text evidence="8">The sequence shown here is derived from an EMBL/GenBank/DDBJ whole genome shotgun (WGS) entry which is preliminary data.</text>
</comment>
<dbReference type="InParanoid" id="A0A2R5GCG7"/>
<keyword evidence="9" id="KW-1185">Reference proteome</keyword>
<evidence type="ECO:0000256" key="4">
    <source>
        <dbReference type="ARBA" id="ARBA00023136"/>
    </source>
</evidence>
<evidence type="ECO:0000256" key="3">
    <source>
        <dbReference type="ARBA" id="ARBA00022989"/>
    </source>
</evidence>
<evidence type="ECO:0000256" key="2">
    <source>
        <dbReference type="ARBA" id="ARBA00022692"/>
    </source>
</evidence>
<evidence type="ECO:0000256" key="1">
    <source>
        <dbReference type="ARBA" id="ARBA00004370"/>
    </source>
</evidence>
<keyword evidence="7" id="KW-0732">Signal</keyword>
<dbReference type="Proteomes" id="UP000241890">
    <property type="component" value="Unassembled WGS sequence"/>
</dbReference>
<evidence type="ECO:0000313" key="8">
    <source>
        <dbReference type="EMBL" id="GBG27408.1"/>
    </source>
</evidence>
<feature type="chain" id="PRO_5015340789" evidence="7">
    <location>
        <begin position="19"/>
        <end position="611"/>
    </location>
</feature>
<organism evidence="8 9">
    <name type="scientific">Hondaea fermentalgiana</name>
    <dbReference type="NCBI Taxonomy" id="2315210"/>
    <lineage>
        <taxon>Eukaryota</taxon>
        <taxon>Sar</taxon>
        <taxon>Stramenopiles</taxon>
        <taxon>Bigyra</taxon>
        <taxon>Labyrinthulomycetes</taxon>
        <taxon>Thraustochytrida</taxon>
        <taxon>Thraustochytriidae</taxon>
        <taxon>Hondaea</taxon>
    </lineage>
</organism>
<evidence type="ECO:0000256" key="5">
    <source>
        <dbReference type="SAM" id="MobiDB-lite"/>
    </source>
</evidence>
<dbReference type="InterPro" id="IPR007274">
    <property type="entry name" value="Cop_transporter"/>
</dbReference>
<sequence length="611" mass="66117">MKLAQAAAAAAAALAALADSPLAAGTSASAYANVDGVAGVKIEAFHAAWNVPEVDYFALLEEDQGGAEEEQIRGMRRALAEHGIVAISGVPGIDELRQEAFSLATDCLPNLQDSAHVELDDGTQRLSIGARTVAHAMKDWESPALLASTHPSCVALRGIGRKLRRAVQLAQQMFLARVDQVCQTSEKSIDFFVARATSSGDDGFTSVRDLIDAGSQLEHMHVYSRSQHKSTDEHGGTSAALDLHEDAGLFILFVPAVNFGKSASAADGFTLELASGERVTPVFPRDGNTIVLMIGAAFERLVNPRSRVPLRAMPHELHVSHGSTRAWFGKMFLPPADALYTAENQTFASVHAAQIDAVRAQPAKTASMGCTDVFAYATDQSSGCKNDELYCWMKCMPKPTCDTHKQARCVHPNGDPWDVTTHCTECKPRCVAEHHNHTVQGNDFCNGQGTVMFMERIVGWADQDEACVVLLFQVFTLDTRLKFVVGMIAVFAFGIATEFLGLARRNVEKRERSKPFSITGTLLRGCMHFTQLAFAYVAMLFAMTYSLPIMTSIVAGLTTGHVLFNMRQPVSEHIEPCCAITCDETASTSSSEAGNSTTLSDPLLTENRHQC</sequence>
<accession>A0A2R5GCG7</accession>
<keyword evidence="3 6" id="KW-1133">Transmembrane helix</keyword>
<dbReference type="OrthoDB" id="161814at2759"/>
<keyword evidence="4 6" id="KW-0472">Membrane</keyword>
<reference evidence="8 9" key="1">
    <citation type="submission" date="2017-12" db="EMBL/GenBank/DDBJ databases">
        <title>Sequencing, de novo assembly and annotation of complete genome of a new Thraustochytrid species, strain FCC1311.</title>
        <authorList>
            <person name="Sedici K."/>
            <person name="Godart F."/>
            <person name="Aiese Cigliano R."/>
            <person name="Sanseverino W."/>
            <person name="Barakat M."/>
            <person name="Ortet P."/>
            <person name="Marechal E."/>
            <person name="Cagnac O."/>
            <person name="Amato A."/>
        </authorList>
    </citation>
    <scope>NUCLEOTIDE SEQUENCE [LARGE SCALE GENOMIC DNA]</scope>
</reference>
<comment type="subcellular location">
    <subcellularLocation>
        <location evidence="1">Membrane</location>
    </subcellularLocation>
</comment>
<evidence type="ECO:0000256" key="6">
    <source>
        <dbReference type="SAM" id="Phobius"/>
    </source>
</evidence>
<gene>
    <name evidence="8" type="ORF">FCC1311_036302</name>
</gene>
<dbReference type="PANTHER" id="PTHR40855:SF1">
    <property type="entry name" value="CLAVAMINATE SYNTHASE-LIKE PROTEIN"/>
    <property type="match status" value="1"/>
</dbReference>
<dbReference type="AlphaFoldDB" id="A0A2R5GCG7"/>
<dbReference type="Pfam" id="PF04145">
    <property type="entry name" value="Ctr"/>
    <property type="match status" value="1"/>
</dbReference>
<dbReference type="GO" id="GO:0005375">
    <property type="term" value="F:copper ion transmembrane transporter activity"/>
    <property type="evidence" value="ECO:0007669"/>
    <property type="project" value="InterPro"/>
</dbReference>
<feature type="region of interest" description="Disordered" evidence="5">
    <location>
        <begin position="587"/>
        <end position="611"/>
    </location>
</feature>
<keyword evidence="2 6" id="KW-0812">Transmembrane</keyword>
<proteinExistence type="predicted"/>
<feature type="transmembrane region" description="Helical" evidence="6">
    <location>
        <begin position="483"/>
        <end position="503"/>
    </location>
</feature>
<dbReference type="EMBL" id="BEYU01000030">
    <property type="protein sequence ID" value="GBG27408.1"/>
    <property type="molecule type" value="Genomic_DNA"/>
</dbReference>
<evidence type="ECO:0000313" key="9">
    <source>
        <dbReference type="Proteomes" id="UP000241890"/>
    </source>
</evidence>
<name>A0A2R5GCG7_9STRA</name>
<protein>
    <submittedName>
        <fullName evidence="8">High affinity copper uptake protein 1</fullName>
    </submittedName>
</protein>